<keyword evidence="4" id="KW-0964">Secreted</keyword>
<evidence type="ECO:0000256" key="1">
    <source>
        <dbReference type="ARBA" id="ARBA00004196"/>
    </source>
</evidence>
<dbReference type="NCBIfam" id="NF041518">
    <property type="entry name" value="choice_anch_Q"/>
    <property type="match status" value="1"/>
</dbReference>
<dbReference type="InterPro" id="IPR039448">
    <property type="entry name" value="Beta_helix"/>
</dbReference>
<dbReference type="AlphaFoldDB" id="A0A4R5B6H4"/>
<dbReference type="InterPro" id="IPR012334">
    <property type="entry name" value="Pectin_lyas_fold"/>
</dbReference>
<reference evidence="10 11" key="1">
    <citation type="submission" date="2019-03" db="EMBL/GenBank/DDBJ databases">
        <title>Flavobacterium AT-3-2 sp. nov., isolated from arctic soil.</title>
        <authorList>
            <person name="Chaudhary D.K."/>
        </authorList>
    </citation>
    <scope>NUCLEOTIDE SEQUENCE [LARGE SCALE GENOMIC DNA]</scope>
    <source>
        <strain evidence="10 11">AT-3-2</strain>
    </source>
</reference>
<dbReference type="SMART" id="SM00710">
    <property type="entry name" value="PbH1"/>
    <property type="match status" value="4"/>
</dbReference>
<name>A0A4R5B6H4_9FLAO</name>
<dbReference type="GO" id="GO:0009279">
    <property type="term" value="C:cell outer membrane"/>
    <property type="evidence" value="ECO:0007669"/>
    <property type="project" value="UniProtKB-SubCell"/>
</dbReference>
<evidence type="ECO:0000256" key="5">
    <source>
        <dbReference type="ARBA" id="ARBA00022729"/>
    </source>
</evidence>
<dbReference type="InterPro" id="IPR059226">
    <property type="entry name" value="Choice_anch_Q_dom"/>
</dbReference>
<proteinExistence type="predicted"/>
<keyword evidence="5" id="KW-0732">Signal</keyword>
<dbReference type="InterPro" id="IPR011050">
    <property type="entry name" value="Pectin_lyase_fold/virulence"/>
</dbReference>
<dbReference type="OrthoDB" id="8901262at2"/>
<evidence type="ECO:0000256" key="3">
    <source>
        <dbReference type="ARBA" id="ARBA00004613"/>
    </source>
</evidence>
<evidence type="ECO:0000256" key="6">
    <source>
        <dbReference type="ARBA" id="ARBA00023136"/>
    </source>
</evidence>
<dbReference type="Pfam" id="PF18962">
    <property type="entry name" value="Por_Secre_tail"/>
    <property type="match status" value="1"/>
</dbReference>
<keyword evidence="6" id="KW-0472">Membrane</keyword>
<gene>
    <name evidence="10" type="ORF">E0F89_04230</name>
</gene>
<dbReference type="InterPro" id="IPR006626">
    <property type="entry name" value="PbH1"/>
</dbReference>
<dbReference type="GO" id="GO:0005576">
    <property type="term" value="C:extracellular region"/>
    <property type="evidence" value="ECO:0007669"/>
    <property type="project" value="UniProtKB-SubCell"/>
</dbReference>
<evidence type="ECO:0000256" key="2">
    <source>
        <dbReference type="ARBA" id="ARBA00004442"/>
    </source>
</evidence>
<dbReference type="Pfam" id="PF13229">
    <property type="entry name" value="Beta_helix"/>
    <property type="match status" value="1"/>
</dbReference>
<dbReference type="InterPro" id="IPR026444">
    <property type="entry name" value="Secre_tail"/>
</dbReference>
<keyword evidence="7" id="KW-0998">Cell outer membrane</keyword>
<feature type="domain" description="Right handed beta helix" evidence="8">
    <location>
        <begin position="5"/>
        <end position="108"/>
    </location>
</feature>
<dbReference type="InterPro" id="IPR003368">
    <property type="entry name" value="POMP_repeat"/>
</dbReference>
<organism evidence="10 11">
    <name type="scientific">Flavobacterium caseinilyticum</name>
    <dbReference type="NCBI Taxonomy" id="2541732"/>
    <lineage>
        <taxon>Bacteria</taxon>
        <taxon>Pseudomonadati</taxon>
        <taxon>Bacteroidota</taxon>
        <taxon>Flavobacteriia</taxon>
        <taxon>Flavobacteriales</taxon>
        <taxon>Flavobacteriaceae</taxon>
        <taxon>Flavobacterium</taxon>
    </lineage>
</organism>
<comment type="caution">
    <text evidence="10">The sequence shown here is derived from an EMBL/GenBank/DDBJ whole genome shotgun (WGS) entry which is preliminary data.</text>
</comment>
<evidence type="ECO:0000259" key="8">
    <source>
        <dbReference type="Pfam" id="PF13229"/>
    </source>
</evidence>
<sequence length="354" mass="38529">MYLRYGKVIVSNCQIYNNYATGNAYHWGEGGGIYLAGYSEIKIFNCSISDNNAAYKGGGMYNNSNYKCTFNNNILSGNRSRDGGALFLNGESYVFNNLFADNSATSNGGAIYMAYGGNGQFINNTVVQNTAGTSGGGLYTFGPAPNITNSIFYSNSSPLGPQIRTYNNAGNWAPIFRYCNIEGGLANLASFGNPIDYQNNLDVNPLFTNTTDNNFRLQANSALINAGNSTIFSASWPGSNSSIIYFPNTDLDGNQRIVGTIDIGAYEDISTLGIYSIDNFSFSIFPNPANGIFNITSNTDYDSLSVYNILGIKLFETLSESGITNIDLTSYASGLYFVHFSINDKIYIYKIIKK</sequence>
<protein>
    <submittedName>
        <fullName evidence="10">T9SS type A sorting domain-containing protein</fullName>
    </submittedName>
</protein>
<comment type="subcellular location">
    <subcellularLocation>
        <location evidence="1">Cell envelope</location>
    </subcellularLocation>
    <subcellularLocation>
        <location evidence="2">Cell outer membrane</location>
    </subcellularLocation>
    <subcellularLocation>
        <location evidence="3">Secreted</location>
    </subcellularLocation>
</comment>
<evidence type="ECO:0000313" key="10">
    <source>
        <dbReference type="EMBL" id="TDD78842.1"/>
    </source>
</evidence>
<dbReference type="Gene3D" id="2.160.20.10">
    <property type="entry name" value="Single-stranded right-handed beta-helix, Pectin lyase-like"/>
    <property type="match status" value="1"/>
</dbReference>
<dbReference type="Proteomes" id="UP000295278">
    <property type="component" value="Unassembled WGS sequence"/>
</dbReference>
<evidence type="ECO:0000259" key="9">
    <source>
        <dbReference type="Pfam" id="PF18962"/>
    </source>
</evidence>
<accession>A0A4R5B6H4</accession>
<evidence type="ECO:0000313" key="11">
    <source>
        <dbReference type="Proteomes" id="UP000295278"/>
    </source>
</evidence>
<evidence type="ECO:0000256" key="4">
    <source>
        <dbReference type="ARBA" id="ARBA00022525"/>
    </source>
</evidence>
<feature type="domain" description="Secretion system C-terminal sorting" evidence="9">
    <location>
        <begin position="284"/>
        <end position="352"/>
    </location>
</feature>
<keyword evidence="11" id="KW-1185">Reference proteome</keyword>
<dbReference type="NCBIfam" id="TIGR01376">
    <property type="entry name" value="POMP_repeat"/>
    <property type="match status" value="1"/>
</dbReference>
<evidence type="ECO:0000256" key="7">
    <source>
        <dbReference type="ARBA" id="ARBA00023237"/>
    </source>
</evidence>
<dbReference type="EMBL" id="SMFM01000001">
    <property type="protein sequence ID" value="TDD78842.1"/>
    <property type="molecule type" value="Genomic_DNA"/>
</dbReference>
<dbReference type="NCBIfam" id="TIGR04183">
    <property type="entry name" value="Por_Secre_tail"/>
    <property type="match status" value="1"/>
</dbReference>
<dbReference type="SUPFAM" id="SSF51126">
    <property type="entry name" value="Pectin lyase-like"/>
    <property type="match status" value="1"/>
</dbReference>